<accession>A0ABY2JGE3</accession>
<organism evidence="2 3">
    <name type="scientific">Cryobacterium sandaracinum</name>
    <dbReference type="NCBI Taxonomy" id="1259247"/>
    <lineage>
        <taxon>Bacteria</taxon>
        <taxon>Bacillati</taxon>
        <taxon>Actinomycetota</taxon>
        <taxon>Actinomycetes</taxon>
        <taxon>Micrococcales</taxon>
        <taxon>Microbacteriaceae</taxon>
        <taxon>Cryobacterium</taxon>
    </lineage>
</organism>
<evidence type="ECO:0008006" key="4">
    <source>
        <dbReference type="Google" id="ProtNLM"/>
    </source>
</evidence>
<dbReference type="RefSeq" id="WP_104170613.1">
    <property type="nucleotide sequence ID" value="NZ_SOGO01000014.1"/>
</dbReference>
<feature type="region of interest" description="Disordered" evidence="1">
    <location>
        <begin position="34"/>
        <end position="71"/>
    </location>
</feature>
<dbReference type="Proteomes" id="UP000297851">
    <property type="component" value="Unassembled WGS sequence"/>
</dbReference>
<evidence type="ECO:0000313" key="2">
    <source>
        <dbReference type="EMBL" id="TFD05162.1"/>
    </source>
</evidence>
<reference evidence="2 3" key="1">
    <citation type="submission" date="2019-03" db="EMBL/GenBank/DDBJ databases">
        <title>Genomics of glacier-inhabiting Cryobacterium strains.</title>
        <authorList>
            <person name="Liu Q."/>
            <person name="Xin Y.-H."/>
        </authorList>
    </citation>
    <scope>NUCLEOTIDE SEQUENCE [LARGE SCALE GENOMIC DNA]</scope>
    <source>
        <strain evidence="2 3">TMT2-16</strain>
    </source>
</reference>
<evidence type="ECO:0000313" key="3">
    <source>
        <dbReference type="Proteomes" id="UP000297851"/>
    </source>
</evidence>
<dbReference type="EMBL" id="SOGO01000014">
    <property type="protein sequence ID" value="TFD05162.1"/>
    <property type="molecule type" value="Genomic_DNA"/>
</dbReference>
<comment type="caution">
    <text evidence="2">The sequence shown here is derived from an EMBL/GenBank/DDBJ whole genome shotgun (WGS) entry which is preliminary data.</text>
</comment>
<sequence length="239" mass="24852">MRMVTASGRSRWPIVIGAAVLVVVISGGIAYTATRPTPTPNAAPSTATATPTPIPAGTAGPGGIGDDVAPTGCLGGQDRNVNMVLTAQTDAKHTTYGAVEVATAVYRWLWQYPNPPASESDTIGSEVVSSTASAAWKDVAVQYESDEWNTIIADYKATGGSFHTSSTNGLWRITEDSTADRVNVELALGYVIDGALSPTRSTGIGLVLVWEDDAWRIESGTSVDQTKLAAGGTRYTAGC</sequence>
<proteinExistence type="predicted"/>
<feature type="compositionally biased region" description="Low complexity" evidence="1">
    <location>
        <begin position="34"/>
        <end position="58"/>
    </location>
</feature>
<keyword evidence="3" id="KW-1185">Reference proteome</keyword>
<protein>
    <recommendedName>
        <fullName evidence="4">Secreted protein</fullName>
    </recommendedName>
</protein>
<name>A0ABY2JGE3_9MICO</name>
<gene>
    <name evidence="2" type="ORF">E3T25_04465</name>
</gene>
<evidence type="ECO:0000256" key="1">
    <source>
        <dbReference type="SAM" id="MobiDB-lite"/>
    </source>
</evidence>